<dbReference type="Pfam" id="PF12900">
    <property type="entry name" value="Pyridox_ox_2"/>
    <property type="match status" value="1"/>
</dbReference>
<dbReference type="PANTHER" id="PTHR34071:SF2">
    <property type="entry name" value="FLAVIN-NUCLEOTIDE-BINDING PROTEIN"/>
    <property type="match status" value="1"/>
</dbReference>
<keyword evidence="2" id="KW-1185">Reference proteome</keyword>
<dbReference type="EMBL" id="JAIOUQ010000003">
    <property type="protein sequence ID" value="MBZ2164874.1"/>
    <property type="molecule type" value="Genomic_DNA"/>
</dbReference>
<sequence>MRRKEKEIKNKNMIEAILQEADHCIVALSSNNNPYIVPMNFGYKNQTLYLHSSNEGKKIEILKVNNRVSFGVEIDIELVKDQNPCKWGMKYKSVVGCGYAYFIEDSKKKKEALDIIMAKYSKNANFEYSETTLNNLTLIRVEVKELTGKISGYGSNVANKE</sequence>
<evidence type="ECO:0000313" key="2">
    <source>
        <dbReference type="Proteomes" id="UP000825933"/>
    </source>
</evidence>
<dbReference type="PANTHER" id="PTHR34071">
    <property type="entry name" value="5-NITROIMIDAZOLE ANTIBIOTICS RESISTANCE PROTEIN, NIMA-FAMILY-RELATED PROTEIN-RELATED"/>
    <property type="match status" value="1"/>
</dbReference>
<accession>A0A8T5UMI9</accession>
<organism evidence="1 2">
    <name type="scientific">Methanobacterium spitsbergense</name>
    <dbReference type="NCBI Taxonomy" id="2874285"/>
    <lineage>
        <taxon>Archaea</taxon>
        <taxon>Methanobacteriati</taxon>
        <taxon>Methanobacteriota</taxon>
        <taxon>Methanomada group</taxon>
        <taxon>Methanobacteria</taxon>
        <taxon>Methanobacteriales</taxon>
        <taxon>Methanobacteriaceae</taxon>
        <taxon>Methanobacterium</taxon>
    </lineage>
</organism>
<dbReference type="Proteomes" id="UP000825933">
    <property type="component" value="Unassembled WGS sequence"/>
</dbReference>
<dbReference type="AlphaFoldDB" id="A0A8T5UMI9"/>
<protein>
    <submittedName>
        <fullName evidence="1">Pyridoxamine 5'-phosphate oxidase family protein</fullName>
    </submittedName>
</protein>
<dbReference type="SUPFAM" id="SSF50475">
    <property type="entry name" value="FMN-binding split barrel"/>
    <property type="match status" value="1"/>
</dbReference>
<proteinExistence type="predicted"/>
<comment type="caution">
    <text evidence="1">The sequence shown here is derived from an EMBL/GenBank/DDBJ whole genome shotgun (WGS) entry which is preliminary data.</text>
</comment>
<evidence type="ECO:0000313" key="1">
    <source>
        <dbReference type="EMBL" id="MBZ2164874.1"/>
    </source>
</evidence>
<name>A0A8T5UMI9_9EURY</name>
<dbReference type="InterPro" id="IPR024747">
    <property type="entry name" value="Pyridox_Oxase-rel"/>
</dbReference>
<dbReference type="InterPro" id="IPR012349">
    <property type="entry name" value="Split_barrel_FMN-bd"/>
</dbReference>
<reference evidence="2" key="1">
    <citation type="journal article" date="2022" name="Microbiol. Resour. Announc.">
        <title>Draft Genome Sequence of a Methanogenic Archaeon from West Spitsbergen Permafrost.</title>
        <authorList>
            <person name="Trubitsyn V."/>
            <person name="Rivkina E."/>
            <person name="Shcherbakova V."/>
        </authorList>
    </citation>
    <scope>NUCLEOTIDE SEQUENCE [LARGE SCALE GENOMIC DNA]</scope>
    <source>
        <strain evidence="2">VT</strain>
    </source>
</reference>
<dbReference type="Gene3D" id="2.30.110.10">
    <property type="entry name" value="Electron Transport, Fmn-binding Protein, Chain A"/>
    <property type="match status" value="1"/>
</dbReference>
<dbReference type="RefSeq" id="WP_223790528.1">
    <property type="nucleotide sequence ID" value="NZ_JAIOUQ010000003.1"/>
</dbReference>
<gene>
    <name evidence="1" type="ORF">K8N75_02260</name>
</gene>